<feature type="non-terminal residue" evidence="2">
    <location>
        <position position="1"/>
    </location>
</feature>
<dbReference type="AlphaFoldDB" id="A0A9W6Z9D8"/>
<protein>
    <submittedName>
        <fullName evidence="2">Uncharacterized protein</fullName>
    </submittedName>
</protein>
<keyword evidence="3" id="KW-1185">Reference proteome</keyword>
<sequence length="421" mass="46805">AMYLIDRIMQITCYLYEAGTSAKIYMLDEQYAVITWSSSHCHEESVCDIFRLNSVGSRWFEWFHPFTTATNRAETLEIPSHADDIEWVGHKFRVINDAREQFCLENKHGVARYTMGQSSRGLDLVKVSDPYVGSPKNSESPGRFRTSTLIPPEVPPQFLSSRSVDGPTVVLGGSDDVPIKPTHERPAKERPVYKMQKQRTSAFSIFKKKNRDYMERGEEGDLNKFTNMAIVRVHSGGATSRWTEEARLKKCPELDEMRGELRMNVSGGMLSEYSLLGSLIGNTPLLVVATGAGAGLVLDVISFVRGRLGVDGISNESHIDLVFSTYSLPLLQFVTNNILCGSVNNVSLTCALTRMGDVELDDRTGKGGGLEFSRINLDETVSSIEDDREQVFFCGSGVVSKRLRAACKRRGLKFTGSAVEN</sequence>
<feature type="compositionally biased region" description="Basic and acidic residues" evidence="1">
    <location>
        <begin position="177"/>
        <end position="192"/>
    </location>
</feature>
<evidence type="ECO:0000256" key="1">
    <source>
        <dbReference type="SAM" id="MobiDB-lite"/>
    </source>
</evidence>
<accession>A0A9W6Z9D8</accession>
<dbReference type="EMBL" id="BRXZ01000593">
    <property type="protein sequence ID" value="GMH48121.1"/>
    <property type="molecule type" value="Genomic_DNA"/>
</dbReference>
<evidence type="ECO:0000313" key="3">
    <source>
        <dbReference type="Proteomes" id="UP001165082"/>
    </source>
</evidence>
<organism evidence="2 3">
    <name type="scientific">Triparma retinervis</name>
    <dbReference type="NCBI Taxonomy" id="2557542"/>
    <lineage>
        <taxon>Eukaryota</taxon>
        <taxon>Sar</taxon>
        <taxon>Stramenopiles</taxon>
        <taxon>Ochrophyta</taxon>
        <taxon>Bolidophyceae</taxon>
        <taxon>Parmales</taxon>
        <taxon>Triparmaceae</taxon>
        <taxon>Triparma</taxon>
    </lineage>
</organism>
<evidence type="ECO:0000313" key="2">
    <source>
        <dbReference type="EMBL" id="GMH48121.1"/>
    </source>
</evidence>
<name>A0A9W6Z9D8_9STRA</name>
<proteinExistence type="predicted"/>
<comment type="caution">
    <text evidence="2">The sequence shown here is derived from an EMBL/GenBank/DDBJ whole genome shotgun (WGS) entry which is preliminary data.</text>
</comment>
<gene>
    <name evidence="2" type="ORF">TrRE_jg5248</name>
</gene>
<dbReference type="Proteomes" id="UP001165082">
    <property type="component" value="Unassembled WGS sequence"/>
</dbReference>
<reference evidence="2" key="1">
    <citation type="submission" date="2022-07" db="EMBL/GenBank/DDBJ databases">
        <title>Genome analysis of Parmales, a sister group of diatoms, reveals the evolutionary specialization of diatoms from phago-mixotrophs to photoautotrophs.</title>
        <authorList>
            <person name="Ban H."/>
            <person name="Sato S."/>
            <person name="Yoshikawa S."/>
            <person name="Kazumasa Y."/>
            <person name="Nakamura Y."/>
            <person name="Ichinomiya M."/>
            <person name="Saitoh K."/>
            <person name="Sato N."/>
            <person name="Blanc-Mathieu R."/>
            <person name="Endo H."/>
            <person name="Kuwata A."/>
            <person name="Ogata H."/>
        </authorList>
    </citation>
    <scope>NUCLEOTIDE SEQUENCE</scope>
</reference>
<dbReference type="OrthoDB" id="5954077at2759"/>
<feature type="region of interest" description="Disordered" evidence="1">
    <location>
        <begin position="170"/>
        <end position="194"/>
    </location>
</feature>